<dbReference type="Gene3D" id="1.10.8.60">
    <property type="match status" value="1"/>
</dbReference>
<keyword evidence="4 5" id="KW-0067">ATP-binding</keyword>
<keyword evidence="8" id="KW-0132">Cell division</keyword>
<evidence type="ECO:0000256" key="3">
    <source>
        <dbReference type="ARBA" id="ARBA00022741"/>
    </source>
</evidence>
<dbReference type="GO" id="GO:0005524">
    <property type="term" value="F:ATP binding"/>
    <property type="evidence" value="ECO:0007669"/>
    <property type="project" value="UniProtKB-UniRule"/>
</dbReference>
<feature type="binding site" evidence="5">
    <location>
        <begin position="70"/>
        <end position="74"/>
    </location>
    <ligand>
        <name>ATP</name>
        <dbReference type="ChEBI" id="CHEBI:30616"/>
    </ligand>
</feature>
<dbReference type="NCBIfam" id="TIGR02928">
    <property type="entry name" value="orc1/cdc6 family replication initiation protein"/>
    <property type="match status" value="1"/>
</dbReference>
<dbReference type="Pfam" id="PF22703">
    <property type="entry name" value="Cdc6_lid"/>
    <property type="match status" value="1"/>
</dbReference>
<comment type="caution">
    <text evidence="5">Lacks conserved residue(s) required for the propagation of feature annotation.</text>
</comment>
<dbReference type="InterPro" id="IPR015163">
    <property type="entry name" value="Cdc6_C"/>
</dbReference>
<sequence>MWVECDDVAMDSPFKGSNHIFRDKEPFKEGYTPEEILEREEEIQEYAAALQDIPDGFGAPNVFIYGQTGVGKTATTQKVIEFLEDEAASADVELTTLSVNCNKRTSTYKVLQYLANELYPDQHFKQGTHPDTLWERIYARLDEIGGYVIVILDEIDKLGEDEELLYDFPRAKAIGELEHAEVGIVGISNNFKFRENLSQRVKSTLCEKEIQFSPYDANELRSILSYYADLTFRDGVLSDDVIPLTAALTAQDSGDARMALDLLETAGDIARHEDDDAVLEDHVRIARSEVDRANTRDIITERLTSQMQLVLMATTLLVIDPDGEAKVKTIYSLYKDLCDRIDSDTLSESRVRDHLDTLEMFGLLEKGEHNLGRRGGRSYIYSLVDEPRIIVETFREDDRLQRGFPSSVDSLLGSFEQSSRSHVQSEFDV</sequence>
<evidence type="ECO:0000256" key="1">
    <source>
        <dbReference type="ARBA" id="ARBA00006184"/>
    </source>
</evidence>
<dbReference type="InterPro" id="IPR036390">
    <property type="entry name" value="WH_DNA-bd_sf"/>
</dbReference>
<keyword evidence="8" id="KW-0131">Cell cycle</keyword>
<keyword evidence="9" id="KW-1185">Reference proteome</keyword>
<dbReference type="Proteomes" id="UP000628840">
    <property type="component" value="Unassembled WGS sequence"/>
</dbReference>
<dbReference type="SMART" id="SM00382">
    <property type="entry name" value="AAA"/>
    <property type="match status" value="1"/>
</dbReference>
<dbReference type="InterPro" id="IPR050311">
    <property type="entry name" value="ORC1/CDC6"/>
</dbReference>
<dbReference type="InterPro" id="IPR049945">
    <property type="entry name" value="AAA_22"/>
</dbReference>
<accession>A0A830FDF2</accession>
<dbReference type="CDD" id="cd08768">
    <property type="entry name" value="Cdc6_C"/>
    <property type="match status" value="1"/>
</dbReference>
<organism evidence="8 9">
    <name type="scientific">Halarchaeum grantii</name>
    <dbReference type="NCBI Taxonomy" id="1193105"/>
    <lineage>
        <taxon>Archaea</taxon>
        <taxon>Methanobacteriati</taxon>
        <taxon>Methanobacteriota</taxon>
        <taxon>Stenosarchaea group</taxon>
        <taxon>Halobacteria</taxon>
        <taxon>Halobacteriales</taxon>
        <taxon>Halobacteriaceae</taxon>
    </lineage>
</organism>
<dbReference type="EMBL" id="BMPF01000005">
    <property type="protein sequence ID" value="GGL42711.1"/>
    <property type="molecule type" value="Genomic_DNA"/>
</dbReference>
<dbReference type="InterPro" id="IPR014277">
    <property type="entry name" value="Orc1/Cdc6_arc"/>
</dbReference>
<dbReference type="FunFam" id="1.10.8.60:FF:000073">
    <property type="entry name" value="ORC1-type DNA replication protein"/>
    <property type="match status" value="1"/>
</dbReference>
<dbReference type="InterPro" id="IPR055237">
    <property type="entry name" value="Cdc6_lid"/>
</dbReference>
<comment type="similarity">
    <text evidence="1 5">Belongs to the CDC6/cdc18 family.</text>
</comment>
<dbReference type="AlphaFoldDB" id="A0A830FDF2"/>
<comment type="caution">
    <text evidence="8">The sequence shown here is derived from an EMBL/GenBank/DDBJ whole genome shotgun (WGS) entry which is preliminary data.</text>
</comment>
<gene>
    <name evidence="8" type="ORF">GCM10009037_27820</name>
</gene>
<dbReference type="PANTHER" id="PTHR10763:SF22">
    <property type="entry name" value="ORC1-TYPE DNA REPLICATION PROTEIN"/>
    <property type="match status" value="1"/>
</dbReference>
<dbReference type="Pfam" id="PF13401">
    <property type="entry name" value="AAA_22"/>
    <property type="match status" value="1"/>
</dbReference>
<dbReference type="PANTHER" id="PTHR10763">
    <property type="entry name" value="CELL DIVISION CONTROL PROTEIN 6-RELATED"/>
    <property type="match status" value="1"/>
</dbReference>
<evidence type="ECO:0000256" key="4">
    <source>
        <dbReference type="ARBA" id="ARBA00022840"/>
    </source>
</evidence>
<dbReference type="SMART" id="SM01074">
    <property type="entry name" value="Cdc6_C"/>
    <property type="match status" value="1"/>
</dbReference>
<proteinExistence type="inferred from homology"/>
<dbReference type="SUPFAM" id="SSF52540">
    <property type="entry name" value="P-loop containing nucleoside triphosphate hydrolases"/>
    <property type="match status" value="1"/>
</dbReference>
<feature type="domain" description="Cdc6 C-terminal" evidence="7">
    <location>
        <begin position="311"/>
        <end position="394"/>
    </location>
</feature>
<evidence type="ECO:0000313" key="9">
    <source>
        <dbReference type="Proteomes" id="UP000628840"/>
    </source>
</evidence>
<dbReference type="GO" id="GO:0006260">
    <property type="term" value="P:DNA replication"/>
    <property type="evidence" value="ECO:0007669"/>
    <property type="project" value="UniProtKB-UniRule"/>
</dbReference>
<feature type="domain" description="AAA+ ATPase" evidence="6">
    <location>
        <begin position="58"/>
        <end position="207"/>
    </location>
</feature>
<dbReference type="Gene3D" id="1.10.10.10">
    <property type="entry name" value="Winged helix-like DNA-binding domain superfamily/Winged helix DNA-binding domain"/>
    <property type="match status" value="1"/>
</dbReference>
<feature type="binding site" evidence="5">
    <location>
        <position position="215"/>
    </location>
    <ligand>
        <name>ATP</name>
        <dbReference type="ChEBI" id="CHEBI:30616"/>
    </ligand>
</feature>
<dbReference type="HAMAP" id="MF_01407">
    <property type="entry name" value="ORC1_type_DNA_replic_protein"/>
    <property type="match status" value="1"/>
</dbReference>
<reference evidence="8 9" key="1">
    <citation type="journal article" date="2019" name="Int. J. Syst. Evol. Microbiol.">
        <title>The Global Catalogue of Microorganisms (GCM) 10K type strain sequencing project: providing services to taxonomists for standard genome sequencing and annotation.</title>
        <authorList>
            <consortium name="The Broad Institute Genomics Platform"/>
            <consortium name="The Broad Institute Genome Sequencing Center for Infectious Disease"/>
            <person name="Wu L."/>
            <person name="Ma J."/>
        </authorList>
    </citation>
    <scope>NUCLEOTIDE SEQUENCE [LARGE SCALE GENOMIC DNA]</scope>
    <source>
        <strain evidence="8 9">JCM 19585</strain>
    </source>
</reference>
<dbReference type="SUPFAM" id="SSF46785">
    <property type="entry name" value="Winged helix' DNA-binding domain"/>
    <property type="match status" value="1"/>
</dbReference>
<keyword evidence="2 5" id="KW-0235">DNA replication</keyword>
<evidence type="ECO:0000313" key="8">
    <source>
        <dbReference type="EMBL" id="GGL42711.1"/>
    </source>
</evidence>
<evidence type="ECO:0000256" key="5">
    <source>
        <dbReference type="HAMAP-Rule" id="MF_01407"/>
    </source>
</evidence>
<dbReference type="InterPro" id="IPR027417">
    <property type="entry name" value="P-loop_NTPase"/>
</dbReference>
<name>A0A830FDF2_9EURY</name>
<dbReference type="InterPro" id="IPR036388">
    <property type="entry name" value="WH-like_DNA-bd_sf"/>
</dbReference>
<protein>
    <recommendedName>
        <fullName evidence="5">ORC1-type DNA replication protein</fullName>
    </recommendedName>
</protein>
<evidence type="ECO:0000256" key="2">
    <source>
        <dbReference type="ARBA" id="ARBA00022705"/>
    </source>
</evidence>
<dbReference type="Pfam" id="PF09079">
    <property type="entry name" value="WHD_Cdc6"/>
    <property type="match status" value="1"/>
</dbReference>
<dbReference type="Gene3D" id="3.40.50.300">
    <property type="entry name" value="P-loop containing nucleotide triphosphate hydrolases"/>
    <property type="match status" value="1"/>
</dbReference>
<dbReference type="GO" id="GO:0051301">
    <property type="term" value="P:cell division"/>
    <property type="evidence" value="ECO:0007669"/>
    <property type="project" value="UniProtKB-KW"/>
</dbReference>
<evidence type="ECO:0000259" key="7">
    <source>
        <dbReference type="SMART" id="SM01074"/>
    </source>
</evidence>
<comment type="function">
    <text evidence="5">Involved in regulation of DNA replication.</text>
</comment>
<keyword evidence="3 5" id="KW-0547">Nucleotide-binding</keyword>
<evidence type="ECO:0000259" key="6">
    <source>
        <dbReference type="SMART" id="SM00382"/>
    </source>
</evidence>
<dbReference type="GO" id="GO:0016887">
    <property type="term" value="F:ATP hydrolysis activity"/>
    <property type="evidence" value="ECO:0007669"/>
    <property type="project" value="InterPro"/>
</dbReference>
<dbReference type="InterPro" id="IPR003593">
    <property type="entry name" value="AAA+_ATPase"/>
</dbReference>